<dbReference type="RefSeq" id="XP_018648593.1">
    <property type="nucleotide sequence ID" value="XM_018794151.1"/>
</dbReference>
<dbReference type="InParanoid" id="G4V638"/>
<reference evidence="2" key="2">
    <citation type="submission" date="2018-12" db="UniProtKB">
        <authorList>
            <consortium name="WormBaseParasite"/>
        </authorList>
    </citation>
    <scope>IDENTIFICATION</scope>
    <source>
        <strain evidence="2">Puerto Rican</strain>
    </source>
</reference>
<name>G4V638_SCHMA</name>
<dbReference type="AlphaFoldDB" id="G4V638"/>
<dbReference type="STRING" id="6183.G4V638"/>
<evidence type="ECO:0000313" key="1">
    <source>
        <dbReference type="Proteomes" id="UP000008854"/>
    </source>
</evidence>
<sequence>MKKAKKQSKEDRNLQNDKEILEVKLSKYKQDHDVYQNLLSDYHVLIKRFQQTKRDLEAEKLLRTTLENKIVGLKKQLNFHFPLFDGCVKAVDGCKLDEDGSPLSEEIVSIRHQRASKLEAYKIQMEGIFENNRGRFKSSANFGGEDASDR</sequence>
<dbReference type="WBParaSite" id="Smp_179400.1">
    <property type="protein sequence ID" value="Smp_179400.1"/>
    <property type="gene ID" value="Smp_179400"/>
</dbReference>
<dbReference type="OrthoDB" id="102442at2759"/>
<proteinExistence type="predicted"/>
<accession>G4V638</accession>
<dbReference type="Proteomes" id="UP000008854">
    <property type="component" value="Unassembled WGS sequence"/>
</dbReference>
<protein>
    <submittedName>
        <fullName evidence="2">Uncharacterized protein</fullName>
    </submittedName>
</protein>
<dbReference type="PhylomeDB" id="G4V638"/>
<dbReference type="Gene3D" id="1.20.5.1160">
    <property type="entry name" value="Vasodilator-stimulated phosphoprotein"/>
    <property type="match status" value="1"/>
</dbReference>
<dbReference type="GeneID" id="8344900"/>
<keyword evidence="1" id="KW-1185">Reference proteome</keyword>
<reference evidence="1" key="1">
    <citation type="journal article" date="2012" name="PLoS Negl. Trop. Dis.">
        <title>A systematically improved high quality genome and transcriptome of the human blood fluke Schistosoma mansoni.</title>
        <authorList>
            <person name="Protasio A.V."/>
            <person name="Tsai I.J."/>
            <person name="Babbage A."/>
            <person name="Nichol S."/>
            <person name="Hunt M."/>
            <person name="Aslett M.A."/>
            <person name="De Silva N."/>
            <person name="Velarde G.S."/>
            <person name="Anderson T.J."/>
            <person name="Clark R.C."/>
            <person name="Davidson C."/>
            <person name="Dillon G.P."/>
            <person name="Holroyd N.E."/>
            <person name="LoVerde P.T."/>
            <person name="Lloyd C."/>
            <person name="McQuillan J."/>
            <person name="Oliveira G."/>
            <person name="Otto T.D."/>
            <person name="Parker-Manuel S.J."/>
            <person name="Quail M.A."/>
            <person name="Wilson R.A."/>
            <person name="Zerlotini A."/>
            <person name="Dunne D.W."/>
            <person name="Berriman M."/>
        </authorList>
    </citation>
    <scope>NUCLEOTIDE SEQUENCE [LARGE SCALE GENOMIC DNA]</scope>
    <source>
        <strain evidence="1">Puerto Rican</strain>
    </source>
</reference>
<dbReference type="HOGENOM" id="CLU_1742804_0_0_1"/>
<evidence type="ECO:0000313" key="2">
    <source>
        <dbReference type="WBParaSite" id="Smp_179400.1"/>
    </source>
</evidence>
<dbReference type="KEGG" id="smm:Smp_179400"/>
<dbReference type="CTD" id="8344900"/>
<organism evidence="1 2">
    <name type="scientific">Schistosoma mansoni</name>
    <name type="common">Blood fluke</name>
    <dbReference type="NCBI Taxonomy" id="6183"/>
    <lineage>
        <taxon>Eukaryota</taxon>
        <taxon>Metazoa</taxon>
        <taxon>Spiralia</taxon>
        <taxon>Lophotrochozoa</taxon>
        <taxon>Platyhelminthes</taxon>
        <taxon>Trematoda</taxon>
        <taxon>Digenea</taxon>
        <taxon>Strigeidida</taxon>
        <taxon>Schistosomatoidea</taxon>
        <taxon>Schistosomatidae</taxon>
        <taxon>Schistosoma</taxon>
    </lineage>
</organism>